<feature type="non-terminal residue" evidence="6">
    <location>
        <position position="827"/>
    </location>
</feature>
<dbReference type="Pfam" id="PF25018">
    <property type="entry name" value="HEAT_IPO9_c"/>
    <property type="match status" value="1"/>
</dbReference>
<dbReference type="GO" id="GO:0031267">
    <property type="term" value="F:small GTPase binding"/>
    <property type="evidence" value="ECO:0007669"/>
    <property type="project" value="InterPro"/>
</dbReference>
<dbReference type="GO" id="GO:0005829">
    <property type="term" value="C:cytosol"/>
    <property type="evidence" value="ECO:0007669"/>
    <property type="project" value="TreeGrafter"/>
</dbReference>
<reference evidence="6 7" key="1">
    <citation type="submission" date="2017-04" db="EMBL/GenBank/DDBJ databases">
        <title>Genome sequencing of [Candida] sorbophila.</title>
        <authorList>
            <person name="Ahn J.O."/>
        </authorList>
    </citation>
    <scope>NUCLEOTIDE SEQUENCE [LARGE SCALE GENOMIC DNA]</scope>
    <source>
        <strain evidence="6 7">DS02</strain>
    </source>
</reference>
<evidence type="ECO:0000313" key="6">
    <source>
        <dbReference type="EMBL" id="PRT55630.1"/>
    </source>
</evidence>
<dbReference type="AlphaFoldDB" id="A0A2T0FKX7"/>
<keyword evidence="3" id="KW-0653">Protein transport</keyword>
<dbReference type="STRING" id="45607.A0A2T0FKX7"/>
<keyword evidence="4" id="KW-0539">Nucleus</keyword>
<gene>
    <name evidence="6" type="ORF">B9G98_03250</name>
</gene>
<evidence type="ECO:0000256" key="4">
    <source>
        <dbReference type="ARBA" id="ARBA00023242"/>
    </source>
</evidence>
<dbReference type="PANTHER" id="PTHR10997:SF9">
    <property type="entry name" value="IMPORTIN-9"/>
    <property type="match status" value="1"/>
</dbReference>
<dbReference type="GO" id="GO:0005635">
    <property type="term" value="C:nuclear envelope"/>
    <property type="evidence" value="ECO:0007669"/>
    <property type="project" value="TreeGrafter"/>
</dbReference>
<sequence>MDQLLQHAMSSDVVARQTAETAIEQYVVSRPDDFFNDIFRIAHAEDSTKEMAHMTMLVAKAVILRHWGPEFEQFERPMLGPDTKTNVRRELLNIVGTSASPKVRATAASVVSRIGGNEFPDQWPDLLENNMKLLRSEGVALAGGLELFKELLIDTLREQDFFEIGAFVMSCLLEAADHKEHRLAALKCFHECINFFLMGDDDQLPVLEAIIKGDVNKWCLLFKHVIIHEAEETDLQDEIILTLRDLESAFPSVLAPEIPELFRTVVERVEQCRVSRNVNDELLTHQINLIDMFFRAKGSETIHRSLLDMQVLQRFLDICIAQATIPKELQHLWIDDYNDFVIHEVELAEDIWPRPAVGNLTGDLRHPMILATLIERAKTAQTWLELESILFLITCVLQQLSFESQKLTPNHLSDIAAIVRSATQPELLHARAIITGGYILKYAGSKLSSDTKDQMLKLPFEIQSNASNVVKIAALRNISIGCTVAPEKLRSTQKNMLSLIASLVPESEEETPALLADIMMNILRLNFQDVLMDDQVYSLFFSLVSKDTANIELTVELLSFVEEIFESAEQNPETLPNIYQKLLVPVIQTLANAQASKYEFSSDLQFALDLAAVIFERGAELPDKSRLLQIFHDLVSTCDDPQILQSGSFAYAALLERLGTIELDTNAIQNVLEVAAKLLDPDLDDASGLASGRLVKAIIATFGSELGDVLSEIIIAAGTRLAAAENALLAESLTLLFFDLINRDALTIVNLLADRNILEPVLKKCLATFEVVRGADEIHGSVSALENLYDLEDPRIEAILVNDEALAPRNKILTRSATKNMKFTQVS</sequence>
<dbReference type="EMBL" id="NDIQ01000022">
    <property type="protein sequence ID" value="PRT55630.1"/>
    <property type="molecule type" value="Genomic_DNA"/>
</dbReference>
<keyword evidence="2" id="KW-0813">Transport</keyword>
<accession>A0A2T0FKX7</accession>
<dbReference type="OrthoDB" id="431626at2759"/>
<dbReference type="InterPro" id="IPR056840">
    <property type="entry name" value="HEAT_IPO9_central"/>
</dbReference>
<dbReference type="InterPro" id="IPR001494">
    <property type="entry name" value="Importin-beta_N"/>
</dbReference>
<organism evidence="6 7">
    <name type="scientific">Wickerhamiella sorbophila</name>
    <dbReference type="NCBI Taxonomy" id="45607"/>
    <lineage>
        <taxon>Eukaryota</taxon>
        <taxon>Fungi</taxon>
        <taxon>Dikarya</taxon>
        <taxon>Ascomycota</taxon>
        <taxon>Saccharomycotina</taxon>
        <taxon>Dipodascomycetes</taxon>
        <taxon>Dipodascales</taxon>
        <taxon>Trichomonascaceae</taxon>
        <taxon>Wickerhamiella</taxon>
    </lineage>
</organism>
<dbReference type="Gene3D" id="1.25.10.10">
    <property type="entry name" value="Leucine-rich Repeat Variant"/>
    <property type="match status" value="1"/>
</dbReference>
<keyword evidence="7" id="KW-1185">Reference proteome</keyword>
<dbReference type="Proteomes" id="UP000238350">
    <property type="component" value="Unassembled WGS sequence"/>
</dbReference>
<feature type="domain" description="Importin N-terminal" evidence="5">
    <location>
        <begin position="19"/>
        <end position="97"/>
    </location>
</feature>
<comment type="subcellular location">
    <subcellularLocation>
        <location evidence="1">Nucleus</location>
    </subcellularLocation>
</comment>
<dbReference type="RefSeq" id="XP_024665575.1">
    <property type="nucleotide sequence ID" value="XM_024809807.1"/>
</dbReference>
<evidence type="ECO:0000256" key="1">
    <source>
        <dbReference type="ARBA" id="ARBA00004123"/>
    </source>
</evidence>
<dbReference type="GeneID" id="36516998"/>
<evidence type="ECO:0000256" key="3">
    <source>
        <dbReference type="ARBA" id="ARBA00022927"/>
    </source>
</evidence>
<comment type="caution">
    <text evidence="6">The sequence shown here is derived from an EMBL/GenBank/DDBJ whole genome shotgun (WGS) entry which is preliminary data.</text>
</comment>
<dbReference type="GO" id="GO:0006606">
    <property type="term" value="P:protein import into nucleus"/>
    <property type="evidence" value="ECO:0007669"/>
    <property type="project" value="TreeGrafter"/>
</dbReference>
<protein>
    <submittedName>
        <fullName evidence="6">Importin subunit beta-5</fullName>
    </submittedName>
</protein>
<evidence type="ECO:0000256" key="2">
    <source>
        <dbReference type="ARBA" id="ARBA00022448"/>
    </source>
</evidence>
<dbReference type="PROSITE" id="PS50166">
    <property type="entry name" value="IMPORTIN_B_NT"/>
    <property type="match status" value="1"/>
</dbReference>
<evidence type="ECO:0000313" key="7">
    <source>
        <dbReference type="Proteomes" id="UP000238350"/>
    </source>
</evidence>
<dbReference type="PANTHER" id="PTHR10997">
    <property type="entry name" value="IMPORTIN-7, 8, 11"/>
    <property type="match status" value="1"/>
</dbReference>
<dbReference type="InterPro" id="IPR016024">
    <property type="entry name" value="ARM-type_fold"/>
</dbReference>
<name>A0A2T0FKX7_9ASCO</name>
<proteinExistence type="predicted"/>
<evidence type="ECO:0000259" key="5">
    <source>
        <dbReference type="PROSITE" id="PS50166"/>
    </source>
</evidence>
<dbReference type="SUPFAM" id="SSF48371">
    <property type="entry name" value="ARM repeat"/>
    <property type="match status" value="1"/>
</dbReference>
<dbReference type="InterPro" id="IPR011989">
    <property type="entry name" value="ARM-like"/>
</dbReference>